<dbReference type="PANTHER" id="PTHR43133:SF46">
    <property type="entry name" value="RNA POLYMERASE SIGMA-70 FACTOR ECF SUBFAMILY"/>
    <property type="match status" value="1"/>
</dbReference>
<evidence type="ECO:0000259" key="6">
    <source>
        <dbReference type="Pfam" id="PF08281"/>
    </source>
</evidence>
<evidence type="ECO:0000313" key="7">
    <source>
        <dbReference type="EMBL" id="SIN83989.1"/>
    </source>
</evidence>
<dbReference type="PANTHER" id="PTHR43133">
    <property type="entry name" value="RNA POLYMERASE ECF-TYPE SIGMA FACTO"/>
    <property type="match status" value="1"/>
</dbReference>
<dbReference type="InterPro" id="IPR039425">
    <property type="entry name" value="RNA_pol_sigma-70-like"/>
</dbReference>
<evidence type="ECO:0000256" key="4">
    <source>
        <dbReference type="ARBA" id="ARBA00023163"/>
    </source>
</evidence>
<feature type="domain" description="RNA polymerase sigma-70 region 2" evidence="5">
    <location>
        <begin position="14"/>
        <end position="80"/>
    </location>
</feature>
<dbReference type="SUPFAM" id="SSF88659">
    <property type="entry name" value="Sigma3 and sigma4 domains of RNA polymerase sigma factors"/>
    <property type="match status" value="1"/>
</dbReference>
<protein>
    <submittedName>
        <fullName evidence="7">RNA polymerase sigma-70 factor, ECF subfamily</fullName>
    </submittedName>
</protein>
<dbReference type="GO" id="GO:0006352">
    <property type="term" value="P:DNA-templated transcription initiation"/>
    <property type="evidence" value="ECO:0007669"/>
    <property type="project" value="InterPro"/>
</dbReference>
<dbReference type="AlphaFoldDB" id="A0A1N6ELM6"/>
<evidence type="ECO:0000256" key="1">
    <source>
        <dbReference type="ARBA" id="ARBA00010641"/>
    </source>
</evidence>
<dbReference type="GO" id="GO:0003677">
    <property type="term" value="F:DNA binding"/>
    <property type="evidence" value="ECO:0007669"/>
    <property type="project" value="InterPro"/>
</dbReference>
<comment type="similarity">
    <text evidence="1">Belongs to the sigma-70 factor family. ECF subfamily.</text>
</comment>
<dbReference type="Pfam" id="PF08281">
    <property type="entry name" value="Sigma70_r4_2"/>
    <property type="match status" value="1"/>
</dbReference>
<feature type="domain" description="RNA polymerase sigma factor 70 region 4 type 2" evidence="6">
    <location>
        <begin position="108"/>
        <end position="160"/>
    </location>
</feature>
<evidence type="ECO:0000256" key="2">
    <source>
        <dbReference type="ARBA" id="ARBA00023015"/>
    </source>
</evidence>
<dbReference type="RefSeq" id="WP_074238823.1">
    <property type="nucleotide sequence ID" value="NZ_FSRA01000001.1"/>
</dbReference>
<dbReference type="InterPro" id="IPR013325">
    <property type="entry name" value="RNA_pol_sigma_r2"/>
</dbReference>
<dbReference type="InterPro" id="IPR013324">
    <property type="entry name" value="RNA_pol_sigma_r3/r4-like"/>
</dbReference>
<evidence type="ECO:0000313" key="8">
    <source>
        <dbReference type="Proteomes" id="UP000185003"/>
    </source>
</evidence>
<dbReference type="Gene3D" id="1.10.1740.10">
    <property type="match status" value="1"/>
</dbReference>
<dbReference type="InterPro" id="IPR036388">
    <property type="entry name" value="WH-like_DNA-bd_sf"/>
</dbReference>
<dbReference type="NCBIfam" id="TIGR02937">
    <property type="entry name" value="sigma70-ECF"/>
    <property type="match status" value="1"/>
</dbReference>
<name>A0A1N6ELM6_9BACT</name>
<sequence>MDNSRINEDKFNRLFQSTKDRMHHFVWKLVRNETDTQDIIQNCYLRLWQNIAKVHEEEDIAPLLFTYARNLVIDHWRKTAGRQAPLTAEEETLGAPEQDHLEYKECLQQLETGIAQLPAKRKHIFKLVKEQGLSHKTVAEQLGISPATVEKQIVLSLRFLRKELGR</sequence>
<accession>A0A1N6ELM6</accession>
<keyword evidence="4" id="KW-0804">Transcription</keyword>
<dbReference type="InterPro" id="IPR014284">
    <property type="entry name" value="RNA_pol_sigma-70_dom"/>
</dbReference>
<keyword evidence="2" id="KW-0805">Transcription regulation</keyword>
<dbReference type="Proteomes" id="UP000185003">
    <property type="component" value="Unassembled WGS sequence"/>
</dbReference>
<dbReference type="Pfam" id="PF04542">
    <property type="entry name" value="Sigma70_r2"/>
    <property type="match status" value="1"/>
</dbReference>
<dbReference type="STRING" id="536979.SAMN04488055_1701"/>
<organism evidence="7 8">
    <name type="scientific">Chitinophaga niabensis</name>
    <dbReference type="NCBI Taxonomy" id="536979"/>
    <lineage>
        <taxon>Bacteria</taxon>
        <taxon>Pseudomonadati</taxon>
        <taxon>Bacteroidota</taxon>
        <taxon>Chitinophagia</taxon>
        <taxon>Chitinophagales</taxon>
        <taxon>Chitinophagaceae</taxon>
        <taxon>Chitinophaga</taxon>
    </lineage>
</organism>
<evidence type="ECO:0000256" key="3">
    <source>
        <dbReference type="ARBA" id="ARBA00023082"/>
    </source>
</evidence>
<dbReference type="EMBL" id="FSRA01000001">
    <property type="protein sequence ID" value="SIN83989.1"/>
    <property type="molecule type" value="Genomic_DNA"/>
</dbReference>
<dbReference type="Gene3D" id="1.10.10.10">
    <property type="entry name" value="Winged helix-like DNA-binding domain superfamily/Winged helix DNA-binding domain"/>
    <property type="match status" value="1"/>
</dbReference>
<keyword evidence="8" id="KW-1185">Reference proteome</keyword>
<dbReference type="InterPro" id="IPR013249">
    <property type="entry name" value="RNA_pol_sigma70_r4_t2"/>
</dbReference>
<proteinExistence type="inferred from homology"/>
<gene>
    <name evidence="7" type="ORF">SAMN04488055_1701</name>
</gene>
<evidence type="ECO:0000259" key="5">
    <source>
        <dbReference type="Pfam" id="PF04542"/>
    </source>
</evidence>
<dbReference type="OrthoDB" id="659855at2"/>
<reference evidence="7 8" key="1">
    <citation type="submission" date="2016-11" db="EMBL/GenBank/DDBJ databases">
        <authorList>
            <person name="Jaros S."/>
            <person name="Januszkiewicz K."/>
            <person name="Wedrychowicz H."/>
        </authorList>
    </citation>
    <scope>NUCLEOTIDE SEQUENCE [LARGE SCALE GENOMIC DNA]</scope>
    <source>
        <strain evidence="7 8">DSM 24787</strain>
    </source>
</reference>
<dbReference type="GO" id="GO:0016987">
    <property type="term" value="F:sigma factor activity"/>
    <property type="evidence" value="ECO:0007669"/>
    <property type="project" value="UniProtKB-KW"/>
</dbReference>
<keyword evidence="3" id="KW-0731">Sigma factor</keyword>
<dbReference type="InterPro" id="IPR007627">
    <property type="entry name" value="RNA_pol_sigma70_r2"/>
</dbReference>
<dbReference type="SUPFAM" id="SSF88946">
    <property type="entry name" value="Sigma2 domain of RNA polymerase sigma factors"/>
    <property type="match status" value="1"/>
</dbReference>